<evidence type="ECO:0000313" key="3">
    <source>
        <dbReference type="Proteomes" id="UP000093898"/>
    </source>
</evidence>
<name>A0A1A3GL96_MYCMU</name>
<gene>
    <name evidence="2" type="ORF">A5630_06205</name>
</gene>
<feature type="compositionally biased region" description="Polar residues" evidence="1">
    <location>
        <begin position="1"/>
        <end position="16"/>
    </location>
</feature>
<dbReference type="Proteomes" id="UP000093898">
    <property type="component" value="Unassembled WGS sequence"/>
</dbReference>
<protein>
    <recommendedName>
        <fullName evidence="4">PPE family domain-containing protein</fullName>
    </recommendedName>
</protein>
<organism evidence="2 3">
    <name type="scientific">Mycolicibacterium mucogenicum</name>
    <name type="common">Mycobacterium mucogenicum</name>
    <dbReference type="NCBI Taxonomy" id="56689"/>
    <lineage>
        <taxon>Bacteria</taxon>
        <taxon>Bacillati</taxon>
        <taxon>Actinomycetota</taxon>
        <taxon>Actinomycetes</taxon>
        <taxon>Mycobacteriales</taxon>
        <taxon>Mycobacteriaceae</taxon>
        <taxon>Mycolicibacterium</taxon>
    </lineage>
</organism>
<dbReference type="RefSeq" id="WP_064985694.1">
    <property type="nucleotide sequence ID" value="NZ_LZLC01000238.1"/>
</dbReference>
<evidence type="ECO:0000313" key="2">
    <source>
        <dbReference type="EMBL" id="OBJ36807.1"/>
    </source>
</evidence>
<dbReference type="AlphaFoldDB" id="A0A1A3GL96"/>
<dbReference type="OrthoDB" id="4641652at2"/>
<proteinExistence type="predicted"/>
<feature type="region of interest" description="Disordered" evidence="1">
    <location>
        <begin position="1"/>
        <end position="22"/>
    </location>
</feature>
<evidence type="ECO:0008006" key="4">
    <source>
        <dbReference type="Google" id="ProtNLM"/>
    </source>
</evidence>
<reference evidence="2 3" key="1">
    <citation type="submission" date="2016-06" db="EMBL/GenBank/DDBJ databases">
        <authorList>
            <person name="Kjaerup R.B."/>
            <person name="Dalgaard T.S."/>
            <person name="Juul-Madsen H.R."/>
        </authorList>
    </citation>
    <scope>NUCLEOTIDE SEQUENCE [LARGE SCALE GENOMIC DNA]</scope>
    <source>
        <strain evidence="2 3">1127319.6</strain>
    </source>
</reference>
<dbReference type="EMBL" id="LZLC01000238">
    <property type="protein sequence ID" value="OBJ36807.1"/>
    <property type="molecule type" value="Genomic_DNA"/>
</dbReference>
<dbReference type="STRING" id="56689.GCA_001291445_03900"/>
<accession>A0A1A3GL96</accession>
<evidence type="ECO:0000256" key="1">
    <source>
        <dbReference type="SAM" id="MobiDB-lite"/>
    </source>
</evidence>
<sequence length="374" mass="36742">MGIQPDSSPFGSQTVTGPGWPNVNEEQLEEAAAHYTKLATKISGSVVPQQTSQLMNLTDQWQGAASLAAAGEAGTIIGGHEANGAQAAAIAAKLQSMVAAVIKTKNLVNATAEEVQAECMALSAAPFPNVQELIQSRIKMGLSQNIAAVTASATEVANFVGAPPSIPTAGVPPQVAQTAQKTAESAGKGGDQMGQMMGQMMQMAGQLPQMLGQLPQQAMQPLQQLSQPLQQLTSLFQGGGQGKAGLGASPFGAFSNHPLAGGSGAAHGAGLMKGGMPGGGGGGVGAASVQTPLLAKMVGPGPAGPGVMPASAASGMGPGGLAPVAAAAGAGGAMGAMGGMGHREGGGGGGRITQLAVPEALDHGSYDEDVDDDW</sequence>
<comment type="caution">
    <text evidence="2">The sequence shown here is derived from an EMBL/GenBank/DDBJ whole genome shotgun (WGS) entry which is preliminary data.</text>
</comment>